<sequence>MGNSDSRATFRDTIDGLLKNNISELDGSYWIEIFKVPENVEDIFFVFTPTLIKELLNKQPSNLERMLRIATNIIHSVSKQEAEFERIVTLNSLRIISRILPILLEIEEGRKMLWENSTSFDIVDGLLGLLFTYKFGTSCSSFLSPYEFDINRLWNPGLYAQETSYSTMQINENRIEILRGILACCSQTLYNDINEAGIYANPWSWMMTSNEMRFGKDFFFSLINTIFAYPAEKFNSTISDPFGMIEKEASLSCQVLIALLDSKTPNQQQIQENPELRAAHEILQKLHSELQGLSAELSPLKLENAFMTYLKEINDPSHFKFLAKSFSAQLNTVVAYNSAYLFSSINEIPFYQELLVLLWQFIDNNPNFEEYLIKKKCIFKIIDMLIFSIWNLKENPGKVGVVQLCIFILLHLSSHREYSIKLAEPYDGHLSLNIQGAEYYYDLLIGVFHNIILNHSYLIEAVSTIMIIILNHSAYVKNISSSSAIKLFAIFEYFSSKKFLHKEPGNYGYLYQILEVFNHRLQYQWDGSLHLIYLIISKRNVFDRLINMKFDHHIECTWEANEDWFRKWKNDLPVGLIFPLLQDMSPRIEKLCAQNSQITDAEIIEFLNGSTMVGVFPVPHALFFRKFHATKQILAWLTSLLWGIIYIRGQVLPMFDFRSIKLFTVSIN</sequence>
<accession>A0AAU9J2N7</accession>
<evidence type="ECO:0000313" key="3">
    <source>
        <dbReference type="Proteomes" id="UP001162131"/>
    </source>
</evidence>
<evidence type="ECO:0008006" key="4">
    <source>
        <dbReference type="Google" id="ProtNLM"/>
    </source>
</evidence>
<dbReference type="PANTHER" id="PTHR21575:SF12">
    <property type="entry name" value="PROTEIN HID1"/>
    <property type="match status" value="1"/>
</dbReference>
<reference evidence="2" key="1">
    <citation type="submission" date="2021-09" db="EMBL/GenBank/DDBJ databases">
        <authorList>
            <consortium name="AG Swart"/>
            <person name="Singh M."/>
            <person name="Singh A."/>
            <person name="Seah K."/>
            <person name="Emmerich C."/>
        </authorList>
    </citation>
    <scope>NUCLEOTIDE SEQUENCE</scope>
    <source>
        <strain evidence="2">ATCC30299</strain>
    </source>
</reference>
<keyword evidence="3" id="KW-1185">Reference proteome</keyword>
<keyword evidence="1" id="KW-0472">Membrane</keyword>
<feature type="transmembrane region" description="Helical" evidence="1">
    <location>
        <begin position="633"/>
        <end position="651"/>
    </location>
</feature>
<dbReference type="GO" id="GO:0016020">
    <property type="term" value="C:membrane"/>
    <property type="evidence" value="ECO:0007669"/>
    <property type="project" value="TreeGrafter"/>
</dbReference>
<dbReference type="Proteomes" id="UP001162131">
    <property type="component" value="Unassembled WGS sequence"/>
</dbReference>
<keyword evidence="1" id="KW-1133">Transmembrane helix</keyword>
<dbReference type="GO" id="GO:0000138">
    <property type="term" value="C:Golgi trans cisterna"/>
    <property type="evidence" value="ECO:0007669"/>
    <property type="project" value="TreeGrafter"/>
</dbReference>
<dbReference type="AlphaFoldDB" id="A0AAU9J2N7"/>
<evidence type="ECO:0000313" key="2">
    <source>
        <dbReference type="EMBL" id="CAG9319996.1"/>
    </source>
</evidence>
<gene>
    <name evidence="2" type="ORF">BSTOLATCC_MIC25237</name>
</gene>
<evidence type="ECO:0000256" key="1">
    <source>
        <dbReference type="SAM" id="Phobius"/>
    </source>
</evidence>
<dbReference type="EMBL" id="CAJZBQ010000024">
    <property type="protein sequence ID" value="CAG9319996.1"/>
    <property type="molecule type" value="Genomic_DNA"/>
</dbReference>
<name>A0AAU9J2N7_9CILI</name>
<dbReference type="InterPro" id="IPR026705">
    <property type="entry name" value="Hid-1/Ecm30"/>
</dbReference>
<proteinExistence type="predicted"/>
<dbReference type="PANTHER" id="PTHR21575">
    <property type="entry name" value="PROTEIN HID1"/>
    <property type="match status" value="1"/>
</dbReference>
<dbReference type="GO" id="GO:0005797">
    <property type="term" value="C:Golgi medial cisterna"/>
    <property type="evidence" value="ECO:0007669"/>
    <property type="project" value="TreeGrafter"/>
</dbReference>
<protein>
    <recommendedName>
        <fullName evidence="4">Dymeclin</fullName>
    </recommendedName>
</protein>
<keyword evidence="1" id="KW-0812">Transmembrane</keyword>
<organism evidence="2 3">
    <name type="scientific">Blepharisma stoltei</name>
    <dbReference type="NCBI Taxonomy" id="1481888"/>
    <lineage>
        <taxon>Eukaryota</taxon>
        <taxon>Sar</taxon>
        <taxon>Alveolata</taxon>
        <taxon>Ciliophora</taxon>
        <taxon>Postciliodesmatophora</taxon>
        <taxon>Heterotrichea</taxon>
        <taxon>Heterotrichida</taxon>
        <taxon>Blepharismidae</taxon>
        <taxon>Blepharisma</taxon>
    </lineage>
</organism>
<dbReference type="Pfam" id="PF12722">
    <property type="entry name" value="Hid1"/>
    <property type="match status" value="1"/>
</dbReference>
<comment type="caution">
    <text evidence="2">The sequence shown here is derived from an EMBL/GenBank/DDBJ whole genome shotgun (WGS) entry which is preliminary data.</text>
</comment>